<dbReference type="PANTHER" id="PTHR30055:SF234">
    <property type="entry name" value="HTH-TYPE TRANSCRIPTIONAL REGULATOR BETI"/>
    <property type="match status" value="1"/>
</dbReference>
<accession>A0A1I3QYU5</accession>
<dbReference type="OrthoDB" id="9816320at2"/>
<evidence type="ECO:0000256" key="2">
    <source>
        <dbReference type="ARBA" id="ARBA00023125"/>
    </source>
</evidence>
<dbReference type="InterPro" id="IPR009057">
    <property type="entry name" value="Homeodomain-like_sf"/>
</dbReference>
<dbReference type="PROSITE" id="PS50977">
    <property type="entry name" value="HTH_TETR_2"/>
    <property type="match status" value="1"/>
</dbReference>
<evidence type="ECO:0000313" key="7">
    <source>
        <dbReference type="Proteomes" id="UP000242763"/>
    </source>
</evidence>
<evidence type="ECO:0000256" key="1">
    <source>
        <dbReference type="ARBA" id="ARBA00023015"/>
    </source>
</evidence>
<dbReference type="InterPro" id="IPR001647">
    <property type="entry name" value="HTH_TetR"/>
</dbReference>
<keyword evidence="3" id="KW-0804">Transcription</keyword>
<sequence length="221" mass="24440">MRLVTNEVNEHEAISVMIRATPSSPIIPQQPRAIATRARVLEIVETIVARDGADHVTTTRVAAEAGTAVGTIYRYFENRNAMLLDAYDAIVLRLVSCCQAALDELPASMPIAQAASELLNIYLEASEKLPAHAALLAEMRRIRPFENGHPRESTELAETVISPFLQRFAPGTENSAIRLRIIGTILVTMVDLYLVTSDPLERATVRTELEAHLQLMLCRLK</sequence>
<protein>
    <submittedName>
        <fullName evidence="6">Transcriptional regulator, TetR family</fullName>
    </submittedName>
</protein>
<dbReference type="AlphaFoldDB" id="A0A1I3QYU5"/>
<evidence type="ECO:0000313" key="6">
    <source>
        <dbReference type="EMBL" id="SFJ38662.1"/>
    </source>
</evidence>
<organism evidence="6 7">
    <name type="scientific">Aquamicrobium aerolatum DSM 21857</name>
    <dbReference type="NCBI Taxonomy" id="1121003"/>
    <lineage>
        <taxon>Bacteria</taxon>
        <taxon>Pseudomonadati</taxon>
        <taxon>Pseudomonadota</taxon>
        <taxon>Alphaproteobacteria</taxon>
        <taxon>Hyphomicrobiales</taxon>
        <taxon>Phyllobacteriaceae</taxon>
        <taxon>Aerobium</taxon>
    </lineage>
</organism>
<reference evidence="7" key="1">
    <citation type="submission" date="2016-10" db="EMBL/GenBank/DDBJ databases">
        <authorList>
            <person name="Varghese N."/>
            <person name="Submissions S."/>
        </authorList>
    </citation>
    <scope>NUCLEOTIDE SEQUENCE [LARGE SCALE GENOMIC DNA]</scope>
    <source>
        <strain evidence="7">DSM 21857</strain>
    </source>
</reference>
<dbReference type="GO" id="GO:0000976">
    <property type="term" value="F:transcription cis-regulatory region binding"/>
    <property type="evidence" value="ECO:0007669"/>
    <property type="project" value="TreeGrafter"/>
</dbReference>
<dbReference type="EMBL" id="FORF01000017">
    <property type="protein sequence ID" value="SFJ38662.1"/>
    <property type="molecule type" value="Genomic_DNA"/>
</dbReference>
<name>A0A1I3QYU5_9HYPH</name>
<feature type="DNA-binding region" description="H-T-H motif" evidence="4">
    <location>
        <begin position="57"/>
        <end position="76"/>
    </location>
</feature>
<dbReference type="PANTHER" id="PTHR30055">
    <property type="entry name" value="HTH-TYPE TRANSCRIPTIONAL REGULATOR RUTR"/>
    <property type="match status" value="1"/>
</dbReference>
<dbReference type="InterPro" id="IPR050109">
    <property type="entry name" value="HTH-type_TetR-like_transc_reg"/>
</dbReference>
<dbReference type="GO" id="GO:0003700">
    <property type="term" value="F:DNA-binding transcription factor activity"/>
    <property type="evidence" value="ECO:0007669"/>
    <property type="project" value="TreeGrafter"/>
</dbReference>
<dbReference type="Pfam" id="PF00440">
    <property type="entry name" value="TetR_N"/>
    <property type="match status" value="1"/>
</dbReference>
<keyword evidence="1" id="KW-0805">Transcription regulation</keyword>
<dbReference type="Proteomes" id="UP000242763">
    <property type="component" value="Unassembled WGS sequence"/>
</dbReference>
<evidence type="ECO:0000259" key="5">
    <source>
        <dbReference type="PROSITE" id="PS50977"/>
    </source>
</evidence>
<proteinExistence type="predicted"/>
<dbReference type="STRING" id="1121003.SAMN03080618_02812"/>
<keyword evidence="7" id="KW-1185">Reference proteome</keyword>
<keyword evidence="2 4" id="KW-0238">DNA-binding</keyword>
<feature type="domain" description="HTH tetR-type" evidence="5">
    <location>
        <begin position="34"/>
        <end position="94"/>
    </location>
</feature>
<dbReference type="SUPFAM" id="SSF46689">
    <property type="entry name" value="Homeodomain-like"/>
    <property type="match status" value="1"/>
</dbReference>
<evidence type="ECO:0000256" key="3">
    <source>
        <dbReference type="ARBA" id="ARBA00023163"/>
    </source>
</evidence>
<gene>
    <name evidence="6" type="ORF">SAMN03080618_02812</name>
</gene>
<evidence type="ECO:0000256" key="4">
    <source>
        <dbReference type="PROSITE-ProRule" id="PRU00335"/>
    </source>
</evidence>
<dbReference type="Gene3D" id="1.10.357.10">
    <property type="entry name" value="Tetracycline Repressor, domain 2"/>
    <property type="match status" value="1"/>
</dbReference>